<dbReference type="STRING" id="204669.Acid345_4528"/>
<keyword evidence="3 7" id="KW-0812">Transmembrane</keyword>
<evidence type="ECO:0000256" key="1">
    <source>
        <dbReference type="ARBA" id="ARBA00004651"/>
    </source>
</evidence>
<dbReference type="OrthoDB" id="101963at2"/>
<feature type="domain" description="MacB-like periplasmic core" evidence="9">
    <location>
        <begin position="416"/>
        <end position="652"/>
    </location>
</feature>
<evidence type="ECO:0000256" key="2">
    <source>
        <dbReference type="ARBA" id="ARBA00022475"/>
    </source>
</evidence>
<dbReference type="PANTHER" id="PTHR30572">
    <property type="entry name" value="MEMBRANE COMPONENT OF TRANSPORTER-RELATED"/>
    <property type="match status" value="1"/>
</dbReference>
<feature type="domain" description="ABC3 transporter permease C-terminal" evidence="8">
    <location>
        <begin position="275"/>
        <end position="388"/>
    </location>
</feature>
<dbReference type="Pfam" id="PF02687">
    <property type="entry name" value="FtsX"/>
    <property type="match status" value="2"/>
</dbReference>
<evidence type="ECO:0000256" key="3">
    <source>
        <dbReference type="ARBA" id="ARBA00022692"/>
    </source>
</evidence>
<reference evidence="10 11" key="1">
    <citation type="journal article" date="2009" name="Appl. Environ. Microbiol.">
        <title>Three genomes from the phylum Acidobacteria provide insight into the lifestyles of these microorganisms in soils.</title>
        <authorList>
            <person name="Ward N.L."/>
            <person name="Challacombe J.F."/>
            <person name="Janssen P.H."/>
            <person name="Henrissat B."/>
            <person name="Coutinho P.M."/>
            <person name="Wu M."/>
            <person name="Xie G."/>
            <person name="Haft D.H."/>
            <person name="Sait M."/>
            <person name="Badger J."/>
            <person name="Barabote R.D."/>
            <person name="Bradley B."/>
            <person name="Brettin T.S."/>
            <person name="Brinkac L.M."/>
            <person name="Bruce D."/>
            <person name="Creasy T."/>
            <person name="Daugherty S.C."/>
            <person name="Davidsen T.M."/>
            <person name="DeBoy R.T."/>
            <person name="Detter J.C."/>
            <person name="Dodson R.J."/>
            <person name="Durkin A.S."/>
            <person name="Ganapathy A."/>
            <person name="Gwinn-Giglio M."/>
            <person name="Han C.S."/>
            <person name="Khouri H."/>
            <person name="Kiss H."/>
            <person name="Kothari S.P."/>
            <person name="Madupu R."/>
            <person name="Nelson K.E."/>
            <person name="Nelson W.C."/>
            <person name="Paulsen I."/>
            <person name="Penn K."/>
            <person name="Ren Q."/>
            <person name="Rosovitz M.J."/>
            <person name="Selengut J.D."/>
            <person name="Shrivastava S."/>
            <person name="Sullivan S.A."/>
            <person name="Tapia R."/>
            <person name="Thompson L.S."/>
            <person name="Watkins K.L."/>
            <person name="Yang Q."/>
            <person name="Yu C."/>
            <person name="Zafar N."/>
            <person name="Zhou L."/>
            <person name="Kuske C.R."/>
        </authorList>
    </citation>
    <scope>NUCLEOTIDE SEQUENCE [LARGE SCALE GENOMIC DNA]</scope>
    <source>
        <strain evidence="10 11">Ellin345</strain>
    </source>
</reference>
<keyword evidence="11" id="KW-1185">Reference proteome</keyword>
<dbReference type="GO" id="GO:0022857">
    <property type="term" value="F:transmembrane transporter activity"/>
    <property type="evidence" value="ECO:0007669"/>
    <property type="project" value="TreeGrafter"/>
</dbReference>
<evidence type="ECO:0000259" key="8">
    <source>
        <dbReference type="Pfam" id="PF02687"/>
    </source>
</evidence>
<feature type="domain" description="MacB-like periplasmic core" evidence="9">
    <location>
        <begin position="22"/>
        <end position="231"/>
    </location>
</feature>
<feature type="transmembrane region" description="Helical" evidence="7">
    <location>
        <begin position="683"/>
        <end position="710"/>
    </location>
</feature>
<evidence type="ECO:0000313" key="11">
    <source>
        <dbReference type="Proteomes" id="UP000002432"/>
    </source>
</evidence>
<feature type="transmembrane region" description="Helical" evidence="7">
    <location>
        <begin position="20"/>
        <end position="42"/>
    </location>
</feature>
<evidence type="ECO:0000256" key="5">
    <source>
        <dbReference type="ARBA" id="ARBA00023136"/>
    </source>
</evidence>
<dbReference type="RefSeq" id="WP_011525325.1">
    <property type="nucleotide sequence ID" value="NC_008009.1"/>
</dbReference>
<organism evidence="10 11">
    <name type="scientific">Koribacter versatilis (strain Ellin345)</name>
    <dbReference type="NCBI Taxonomy" id="204669"/>
    <lineage>
        <taxon>Bacteria</taxon>
        <taxon>Pseudomonadati</taxon>
        <taxon>Acidobacteriota</taxon>
        <taxon>Terriglobia</taxon>
        <taxon>Terriglobales</taxon>
        <taxon>Candidatus Korobacteraceae</taxon>
        <taxon>Candidatus Korobacter</taxon>
    </lineage>
</organism>
<comment type="subcellular location">
    <subcellularLocation>
        <location evidence="1">Cell membrane</location>
        <topology evidence="1">Multi-pass membrane protein</topology>
    </subcellularLocation>
</comment>
<feature type="transmembrane region" description="Helical" evidence="7">
    <location>
        <begin position="269"/>
        <end position="292"/>
    </location>
</feature>
<protein>
    <submittedName>
        <fullName evidence="10">ABC efflux pump, inner membrane subunit</fullName>
    </submittedName>
</protein>
<dbReference type="InterPro" id="IPR003838">
    <property type="entry name" value="ABC3_permease_C"/>
</dbReference>
<dbReference type="eggNOG" id="COG0577">
    <property type="taxonomic scope" value="Bacteria"/>
</dbReference>
<keyword evidence="5 7" id="KW-0472">Membrane</keyword>
<dbReference type="InterPro" id="IPR025857">
    <property type="entry name" value="MacB_PCD"/>
</dbReference>
<keyword evidence="4 7" id="KW-1133">Transmembrane helix</keyword>
<feature type="transmembrane region" description="Helical" evidence="7">
    <location>
        <begin position="365"/>
        <end position="387"/>
    </location>
</feature>
<dbReference type="EnsemblBacteria" id="ABF43528">
    <property type="protein sequence ID" value="ABF43528"/>
    <property type="gene ID" value="Acid345_4528"/>
</dbReference>
<feature type="transmembrane region" description="Helical" evidence="7">
    <location>
        <begin position="730"/>
        <end position="755"/>
    </location>
</feature>
<evidence type="ECO:0000256" key="7">
    <source>
        <dbReference type="SAM" id="Phobius"/>
    </source>
</evidence>
<comment type="similarity">
    <text evidence="6">Belongs to the ABC-4 integral membrane protein family.</text>
</comment>
<accession>Q1IHX2</accession>
<evidence type="ECO:0000313" key="10">
    <source>
        <dbReference type="EMBL" id="ABF43528.1"/>
    </source>
</evidence>
<dbReference type="InterPro" id="IPR050250">
    <property type="entry name" value="Macrolide_Exporter_MacB"/>
</dbReference>
<dbReference type="Pfam" id="PF12704">
    <property type="entry name" value="MacB_PCD"/>
    <property type="match status" value="2"/>
</dbReference>
<dbReference type="HOGENOM" id="CLU_009433_1_0_0"/>
<dbReference type="KEGG" id="aba:Acid345_4528"/>
<dbReference type="InterPro" id="IPR017800">
    <property type="entry name" value="ADOP"/>
</dbReference>
<dbReference type="Proteomes" id="UP000002432">
    <property type="component" value="Chromosome"/>
</dbReference>
<dbReference type="PANTHER" id="PTHR30572:SF4">
    <property type="entry name" value="ABC TRANSPORTER PERMEASE YTRF"/>
    <property type="match status" value="1"/>
</dbReference>
<evidence type="ECO:0000256" key="4">
    <source>
        <dbReference type="ARBA" id="ARBA00022989"/>
    </source>
</evidence>
<keyword evidence="2" id="KW-1003">Cell membrane</keyword>
<dbReference type="AlphaFoldDB" id="Q1IHX2"/>
<sequence length="809" mass="87746">MISFRDLRYAWRQLRRSPGFAIVAILTLALGIGANTAIFSAVDSVLLRPLPFPHPETLVALQADTPYPKGWVREYQRQGSGFAFVSGYSLNQEYNLAGTNASDRTYGSTVSVNFFDTLSVQPLLGRFFSPEEERSGQDRVVVLSYAFWRSHFGANPSIVGSTVHVDGIPRQVLGVAPKNVRFPDNDTQIWLPISFDDSKQNDPWATFFNLRAIGRLKPGVTANAAQAQLRTIHPQMLALFPWRMPDKWAADISVRPLLDSIVGESAPKFYLLLGAVGLVLLIASANVANLLLARAASRQREIAIRSALGASIPRLVRQLLTESLLLSVFAGVVGVLLAWAGLRILKIILPPETPRLADISLHPGVLMFAAAVSLLTGILAGLVPAWNSASDVQEKLRSNANNVFGTAKRFSISRMLVIGQVAIVVVVILAAGVMLRSLYRLASVNPGFEVQHVVGVQVSLDRKACDIRGNCANFFHNLLERAQALPGIEKAAIVDTLPMGGDDLWYVFDAENHPREARQPANVSAGRIASDGYFRLMGISLLQGRYFDQSDASGSSRAVIVNAAMASHFWPGQNPIGKRIVHTDNESSPGVIDPETASVIVGVVSDTRHERLDRDSGWEVYLPLAPNREFSTMNLVVRSSTNVSGVAGSVRQLVTEIDPTATVAHVRTLDEVLTASTANSRSLTFLLVAFAALGAAVGGMGIYSLIAYTVSWRTREIGLRLALGANKRQVAILVLKQSLALSLTGSAVGVSAAYLCRNLMRSFLFQTSPTDLLTFVAVPLMVGVVALVASWVPARRAMRIDPMQALRFE</sequence>
<gene>
    <name evidence="10" type="ordered locus">Acid345_4528</name>
</gene>
<dbReference type="NCBIfam" id="TIGR03434">
    <property type="entry name" value="ADOP"/>
    <property type="match status" value="1"/>
</dbReference>
<name>Q1IHX2_KORVE</name>
<proteinExistence type="inferred from homology"/>
<feature type="transmembrane region" description="Helical" evidence="7">
    <location>
        <begin position="775"/>
        <end position="794"/>
    </location>
</feature>
<dbReference type="GO" id="GO:0005886">
    <property type="term" value="C:plasma membrane"/>
    <property type="evidence" value="ECO:0007669"/>
    <property type="project" value="UniProtKB-SubCell"/>
</dbReference>
<evidence type="ECO:0000259" key="9">
    <source>
        <dbReference type="Pfam" id="PF12704"/>
    </source>
</evidence>
<feature type="transmembrane region" description="Helical" evidence="7">
    <location>
        <begin position="415"/>
        <end position="435"/>
    </location>
</feature>
<feature type="domain" description="ABC3 transporter permease C-terminal" evidence="8">
    <location>
        <begin position="689"/>
        <end position="802"/>
    </location>
</feature>
<dbReference type="EMBL" id="CP000360">
    <property type="protein sequence ID" value="ABF43528.1"/>
    <property type="molecule type" value="Genomic_DNA"/>
</dbReference>
<evidence type="ECO:0000256" key="6">
    <source>
        <dbReference type="ARBA" id="ARBA00038076"/>
    </source>
</evidence>
<feature type="transmembrane region" description="Helical" evidence="7">
    <location>
        <begin position="324"/>
        <end position="345"/>
    </location>
</feature>